<comment type="caution">
    <text evidence="4">Lacks conserved residue(s) required for the propagation of feature annotation.</text>
</comment>
<dbReference type="Proteomes" id="UP000004933">
    <property type="component" value="Unassembled WGS sequence"/>
</dbReference>
<dbReference type="GO" id="GO:0032259">
    <property type="term" value="P:methylation"/>
    <property type="evidence" value="ECO:0007669"/>
    <property type="project" value="UniProtKB-KW"/>
</dbReference>
<keyword evidence="2 4" id="KW-0808">Transferase</keyword>
<evidence type="ECO:0000256" key="1">
    <source>
        <dbReference type="ARBA" id="ARBA00022603"/>
    </source>
</evidence>
<sequence>MYISCNVSTLARDLVQLAKVYQVDYLQSVDMFPQTARCEVVVKLTRK</sequence>
<organism evidence="5 6">
    <name type="scientific">Enterococcus faecalis TX0630</name>
    <dbReference type="NCBI Taxonomy" id="749508"/>
    <lineage>
        <taxon>Bacteria</taxon>
        <taxon>Bacillati</taxon>
        <taxon>Bacillota</taxon>
        <taxon>Bacilli</taxon>
        <taxon>Lactobacillales</taxon>
        <taxon>Enterococcaceae</taxon>
        <taxon>Enterococcus</taxon>
    </lineage>
</organism>
<keyword evidence="3 4" id="KW-0949">S-adenosyl-L-methionine</keyword>
<dbReference type="PANTHER" id="PTHR11061:SF45">
    <property type="match status" value="1"/>
</dbReference>
<dbReference type="AlphaFoldDB" id="A0ABC9PAD6"/>
<dbReference type="GO" id="GO:0008168">
    <property type="term" value="F:methyltransferase activity"/>
    <property type="evidence" value="ECO:0007669"/>
    <property type="project" value="UniProtKB-KW"/>
</dbReference>
<keyword evidence="1 4" id="KW-0489">Methyltransferase</keyword>
<dbReference type="InterPro" id="IPR029063">
    <property type="entry name" value="SAM-dependent_MTases_sf"/>
</dbReference>
<dbReference type="InterPro" id="IPR010280">
    <property type="entry name" value="U5_MeTrfase_fam"/>
</dbReference>
<accession>A0ABC9PAD6</accession>
<dbReference type="Gene3D" id="3.40.50.150">
    <property type="entry name" value="Vaccinia Virus protein VP39"/>
    <property type="match status" value="1"/>
</dbReference>
<dbReference type="PANTHER" id="PTHR11061">
    <property type="entry name" value="RNA M5U METHYLTRANSFERASE"/>
    <property type="match status" value="1"/>
</dbReference>
<reference evidence="5 6" key="1">
    <citation type="submission" date="2010-09" db="EMBL/GenBank/DDBJ databases">
        <authorList>
            <person name="Weinstock G."/>
            <person name="Sodergren E."/>
            <person name="Clifton S."/>
            <person name="Fulton L."/>
            <person name="Fulton B."/>
            <person name="Courtney L."/>
            <person name="Fronick C."/>
            <person name="Harrison M."/>
            <person name="Strong C."/>
            <person name="Farmer C."/>
            <person name="Delahaunty K."/>
            <person name="Markovic C."/>
            <person name="Hall O."/>
            <person name="Minx P."/>
            <person name="Tomlinson C."/>
            <person name="Mitreva M."/>
            <person name="Hou S."/>
            <person name="Chen J."/>
            <person name="Wollam A."/>
            <person name="Pepin K.H."/>
            <person name="Johnson M."/>
            <person name="Bhonagiri V."/>
            <person name="Zhang X."/>
            <person name="Suruliraj S."/>
            <person name="Warren W."/>
            <person name="Chinwalla A."/>
            <person name="Mardis E.R."/>
            <person name="Wilson R.K."/>
        </authorList>
    </citation>
    <scope>NUCLEOTIDE SEQUENCE [LARGE SCALE GENOMIC DNA]</scope>
    <source>
        <strain evidence="5 6">TX0630</strain>
    </source>
</reference>
<protein>
    <recommendedName>
        <fullName evidence="7">23S rRNA (Uracil-5-)-methyltransferase RumA</fullName>
    </recommendedName>
</protein>
<proteinExistence type="inferred from homology"/>
<evidence type="ECO:0000256" key="3">
    <source>
        <dbReference type="ARBA" id="ARBA00022691"/>
    </source>
</evidence>
<comment type="similarity">
    <text evidence="4">Belongs to the class I-like SAM-binding methyltransferase superfamily. RNA M5U methyltransferase family.</text>
</comment>
<dbReference type="EMBL" id="AEBE01000006">
    <property type="protein sequence ID" value="EFU91847.1"/>
    <property type="molecule type" value="Genomic_DNA"/>
</dbReference>
<dbReference type="Pfam" id="PF05958">
    <property type="entry name" value="tRNA_U5-meth_tr"/>
    <property type="match status" value="1"/>
</dbReference>
<evidence type="ECO:0000256" key="4">
    <source>
        <dbReference type="PROSITE-ProRule" id="PRU01024"/>
    </source>
</evidence>
<evidence type="ECO:0000256" key="2">
    <source>
        <dbReference type="ARBA" id="ARBA00022679"/>
    </source>
</evidence>
<evidence type="ECO:0008006" key="7">
    <source>
        <dbReference type="Google" id="ProtNLM"/>
    </source>
</evidence>
<gene>
    <name evidence="5" type="ORF">HMPREF9511_00132</name>
</gene>
<evidence type="ECO:0000313" key="6">
    <source>
        <dbReference type="Proteomes" id="UP000004933"/>
    </source>
</evidence>
<comment type="caution">
    <text evidence="5">The sequence shown here is derived from an EMBL/GenBank/DDBJ whole genome shotgun (WGS) entry which is preliminary data.</text>
</comment>
<name>A0ABC9PAD6_ENTFL</name>
<feature type="active site" description="Nucleophile" evidence="4">
    <location>
        <position position="5"/>
    </location>
</feature>
<dbReference type="PROSITE" id="PS51687">
    <property type="entry name" value="SAM_MT_RNA_M5U"/>
    <property type="match status" value="1"/>
</dbReference>
<evidence type="ECO:0000313" key="5">
    <source>
        <dbReference type="EMBL" id="EFU91847.1"/>
    </source>
</evidence>